<sequence>MKTNFFKLLLPAFAILMAVGLAFATEESPVVQQGYYFHPINGWQSTTVDPNCLDGSQIACTEDGYQLYEAPSHSSKELRKD</sequence>
<gene>
    <name evidence="2" type="ORF">ACFSJE_16620</name>
</gene>
<proteinExistence type="predicted"/>
<evidence type="ECO:0000313" key="3">
    <source>
        <dbReference type="Proteomes" id="UP001597342"/>
    </source>
</evidence>
<dbReference type="EMBL" id="JBHUHU010000005">
    <property type="protein sequence ID" value="MFD2101414.1"/>
    <property type="molecule type" value="Genomic_DNA"/>
</dbReference>
<dbReference type="InterPro" id="IPR045391">
    <property type="entry name" value="DUF6520"/>
</dbReference>
<name>A0ABW4Y289_9FLAO</name>
<protein>
    <submittedName>
        <fullName evidence="2">DUF6520 family protein</fullName>
    </submittedName>
</protein>
<feature type="chain" id="PRO_5045419226" evidence="1">
    <location>
        <begin position="25"/>
        <end position="81"/>
    </location>
</feature>
<reference evidence="3" key="1">
    <citation type="journal article" date="2019" name="Int. J. Syst. Evol. Microbiol.">
        <title>The Global Catalogue of Microorganisms (GCM) 10K type strain sequencing project: providing services to taxonomists for standard genome sequencing and annotation.</title>
        <authorList>
            <consortium name="The Broad Institute Genomics Platform"/>
            <consortium name="The Broad Institute Genome Sequencing Center for Infectious Disease"/>
            <person name="Wu L."/>
            <person name="Ma J."/>
        </authorList>
    </citation>
    <scope>NUCLEOTIDE SEQUENCE [LARGE SCALE GENOMIC DNA]</scope>
    <source>
        <strain evidence="3">JCM 3389</strain>
    </source>
</reference>
<keyword evidence="1" id="KW-0732">Signal</keyword>
<dbReference type="Pfam" id="PF20130">
    <property type="entry name" value="DUF6520"/>
    <property type="match status" value="1"/>
</dbReference>
<feature type="signal peptide" evidence="1">
    <location>
        <begin position="1"/>
        <end position="24"/>
    </location>
</feature>
<comment type="caution">
    <text evidence="2">The sequence shown here is derived from an EMBL/GenBank/DDBJ whole genome shotgun (WGS) entry which is preliminary data.</text>
</comment>
<dbReference type="Proteomes" id="UP001597342">
    <property type="component" value="Unassembled WGS sequence"/>
</dbReference>
<keyword evidence="3" id="KW-1185">Reference proteome</keyword>
<accession>A0ABW4Y289</accession>
<evidence type="ECO:0000313" key="2">
    <source>
        <dbReference type="EMBL" id="MFD2101414.1"/>
    </source>
</evidence>
<organism evidence="2 3">
    <name type="scientific">Flagellimonas iocasae</name>
    <dbReference type="NCBI Taxonomy" id="2055905"/>
    <lineage>
        <taxon>Bacteria</taxon>
        <taxon>Pseudomonadati</taxon>
        <taxon>Bacteroidota</taxon>
        <taxon>Flavobacteriia</taxon>
        <taxon>Flavobacteriales</taxon>
        <taxon>Flavobacteriaceae</taxon>
        <taxon>Flagellimonas</taxon>
    </lineage>
</organism>
<evidence type="ECO:0000256" key="1">
    <source>
        <dbReference type="SAM" id="SignalP"/>
    </source>
</evidence>
<dbReference type="RefSeq" id="WP_379831995.1">
    <property type="nucleotide sequence ID" value="NZ_JBHUHU010000005.1"/>
</dbReference>